<evidence type="ECO:0000256" key="3">
    <source>
        <dbReference type="ARBA" id="ARBA00022519"/>
    </source>
</evidence>
<accession>A0A238Z7B4</accession>
<proteinExistence type="predicted"/>
<dbReference type="GO" id="GO:0009247">
    <property type="term" value="P:glycolipid biosynthetic process"/>
    <property type="evidence" value="ECO:0007669"/>
    <property type="project" value="UniProtKB-ARBA"/>
</dbReference>
<dbReference type="GO" id="GO:0016746">
    <property type="term" value="F:acyltransferase activity"/>
    <property type="evidence" value="ECO:0007669"/>
    <property type="project" value="UniProtKB-KW"/>
</dbReference>
<dbReference type="Pfam" id="PF03279">
    <property type="entry name" value="Lip_A_acyltrans"/>
    <property type="match status" value="1"/>
</dbReference>
<reference evidence="9" key="1">
    <citation type="submission" date="2017-06" db="EMBL/GenBank/DDBJ databases">
        <authorList>
            <person name="Varghese N."/>
            <person name="Submissions S."/>
        </authorList>
    </citation>
    <scope>NUCLEOTIDE SEQUENCE [LARGE SCALE GENOMIC DNA]</scope>
    <source>
        <strain evidence="9">Ca-68</strain>
    </source>
</reference>
<organism evidence="8 9">
    <name type="scientific">Methylobacillus rhizosphaerae</name>
    <dbReference type="NCBI Taxonomy" id="551994"/>
    <lineage>
        <taxon>Bacteria</taxon>
        <taxon>Pseudomonadati</taxon>
        <taxon>Pseudomonadota</taxon>
        <taxon>Betaproteobacteria</taxon>
        <taxon>Nitrosomonadales</taxon>
        <taxon>Methylophilaceae</taxon>
        <taxon>Methylobacillus</taxon>
    </lineage>
</organism>
<evidence type="ECO:0000256" key="4">
    <source>
        <dbReference type="ARBA" id="ARBA00022679"/>
    </source>
</evidence>
<dbReference type="PANTHER" id="PTHR30606">
    <property type="entry name" value="LIPID A BIOSYNTHESIS LAUROYL ACYLTRANSFERASE"/>
    <property type="match status" value="1"/>
</dbReference>
<keyword evidence="9" id="KW-1185">Reference proteome</keyword>
<dbReference type="Proteomes" id="UP000198305">
    <property type="component" value="Unassembled WGS sequence"/>
</dbReference>
<keyword evidence="2" id="KW-1003">Cell membrane</keyword>
<evidence type="ECO:0000256" key="2">
    <source>
        <dbReference type="ARBA" id="ARBA00022475"/>
    </source>
</evidence>
<dbReference type="OrthoDB" id="8524027at2"/>
<feature type="transmembrane region" description="Helical" evidence="7">
    <location>
        <begin position="12"/>
        <end position="31"/>
    </location>
</feature>
<dbReference type="PIRSF" id="PIRSF026649">
    <property type="entry name" value="MsbB"/>
    <property type="match status" value="1"/>
</dbReference>
<dbReference type="GO" id="GO:0005886">
    <property type="term" value="C:plasma membrane"/>
    <property type="evidence" value="ECO:0007669"/>
    <property type="project" value="UniProtKB-SubCell"/>
</dbReference>
<sequence length="282" mass="32086">MLKALLRLFALLPLRLINGVGVLAGWGFYFLSQKMLRRTRKSLTIAGICRTADEYKRLVRRSIIETGKGLVETFAIWFRPQPRILDWVKACHGWEHVEAARAKGQGIIFLTPHLGCYEITALYYAARYPITVLYRPARQKWLAPLIDEGRNRSQVRQVPTNMSGVRSLLKALKQGEAVGILPDQVPEFGEGVWADFFGTPAYTMTLVGKLAQTSGARVLLAFGERLPYGRGYVVHIRPLELEPTPENINQEIAALVRQCPEQYLWSYRRFKRPKPYGKGRDA</sequence>
<dbReference type="CDD" id="cd07984">
    <property type="entry name" value="LPLAT_LABLAT-like"/>
    <property type="match status" value="1"/>
</dbReference>
<evidence type="ECO:0000256" key="1">
    <source>
        <dbReference type="ARBA" id="ARBA00004533"/>
    </source>
</evidence>
<comment type="subcellular location">
    <subcellularLocation>
        <location evidence="1">Cell inner membrane</location>
    </subcellularLocation>
</comment>
<keyword evidence="7" id="KW-0812">Transmembrane</keyword>
<dbReference type="AlphaFoldDB" id="A0A238Z7B4"/>
<dbReference type="EMBL" id="FZOA01000004">
    <property type="protein sequence ID" value="SNR78919.1"/>
    <property type="molecule type" value="Genomic_DNA"/>
</dbReference>
<keyword evidence="6" id="KW-0012">Acyltransferase</keyword>
<evidence type="ECO:0000313" key="8">
    <source>
        <dbReference type="EMBL" id="SNR78919.1"/>
    </source>
</evidence>
<gene>
    <name evidence="8" type="ORF">SAMN05192560_1083</name>
</gene>
<name>A0A238Z7B4_9PROT</name>
<protein>
    <submittedName>
        <fullName evidence="8">KDO2-lipid IV(A) lauroyltransferase</fullName>
    </submittedName>
</protein>
<evidence type="ECO:0000256" key="5">
    <source>
        <dbReference type="ARBA" id="ARBA00023136"/>
    </source>
</evidence>
<keyword evidence="4 8" id="KW-0808">Transferase</keyword>
<dbReference type="PANTHER" id="PTHR30606:SF10">
    <property type="entry name" value="PHOSPHATIDYLINOSITOL MANNOSIDE ACYLTRANSFERASE"/>
    <property type="match status" value="1"/>
</dbReference>
<keyword evidence="3" id="KW-0997">Cell inner membrane</keyword>
<evidence type="ECO:0000256" key="6">
    <source>
        <dbReference type="ARBA" id="ARBA00023315"/>
    </source>
</evidence>
<keyword evidence="7" id="KW-1133">Transmembrane helix</keyword>
<dbReference type="InterPro" id="IPR004960">
    <property type="entry name" value="LipA_acyltrans"/>
</dbReference>
<evidence type="ECO:0000256" key="7">
    <source>
        <dbReference type="SAM" id="Phobius"/>
    </source>
</evidence>
<dbReference type="NCBIfam" id="NF006487">
    <property type="entry name" value="PRK08905.1"/>
    <property type="match status" value="1"/>
</dbReference>
<dbReference type="RefSeq" id="WP_089375211.1">
    <property type="nucleotide sequence ID" value="NZ_FZOA01000004.1"/>
</dbReference>
<evidence type="ECO:0000313" key="9">
    <source>
        <dbReference type="Proteomes" id="UP000198305"/>
    </source>
</evidence>
<keyword evidence="5 7" id="KW-0472">Membrane</keyword>